<evidence type="ECO:0000313" key="1">
    <source>
        <dbReference type="EMBL" id="GMQ32284.1"/>
    </source>
</evidence>
<accession>A0ABQ6PWE0</accession>
<sequence length="242" mass="28625">MKSPIRLFLVLILVLQFSCSKSPEQQAQDLLEKSIQAHGGQEAWEEISLLKFRKWTRLLDESGNIESELDQYLEFRFQPYFEGKITWEKDSIKHLISWDGAKIRYRMGENEVQNEDFLAAKKKDFDAAFYTVAQPWKLLDQGGKLIYEGKKVLENGKEVESIRVDYGPDSDTWWYFFDPANFLMVGNEVQLKDHRSLVYDLSEENIDGLKLHGERESWRVDEKGQRLFLRAEYKYSEYKIEK</sequence>
<proteinExistence type="predicted"/>
<gene>
    <name evidence="1" type="ORF">Ataiwa_05560</name>
</gene>
<comment type="caution">
    <text evidence="1">The sequence shown here is derived from an EMBL/GenBank/DDBJ whole genome shotgun (WGS) entry which is preliminary data.</text>
</comment>
<keyword evidence="2" id="KW-1185">Reference proteome</keyword>
<dbReference type="EMBL" id="BTPE01000002">
    <property type="protein sequence ID" value="GMQ32284.1"/>
    <property type="molecule type" value="Genomic_DNA"/>
</dbReference>
<name>A0ABQ6PWE0_9BACT</name>
<protein>
    <submittedName>
        <fullName evidence="1">Uncharacterized protein</fullName>
    </submittedName>
</protein>
<dbReference type="RefSeq" id="WP_338227096.1">
    <property type="nucleotide sequence ID" value="NZ_BTPE01000002.1"/>
</dbReference>
<dbReference type="Proteomes" id="UP001307705">
    <property type="component" value="Unassembled WGS sequence"/>
</dbReference>
<evidence type="ECO:0000313" key="2">
    <source>
        <dbReference type="Proteomes" id="UP001307705"/>
    </source>
</evidence>
<reference evidence="1 2" key="1">
    <citation type="submission" date="2023-08" db="EMBL/GenBank/DDBJ databases">
        <title>Draft genome sequence of Algoriphagus taiwanensis.</title>
        <authorList>
            <person name="Takatani N."/>
            <person name="Hosokawa M."/>
            <person name="Sawabe T."/>
        </authorList>
    </citation>
    <scope>NUCLEOTIDE SEQUENCE [LARGE SCALE GENOMIC DNA]</scope>
    <source>
        <strain evidence="1 2">JCM 19755</strain>
    </source>
</reference>
<organism evidence="1 2">
    <name type="scientific">Algoriphagus taiwanensis</name>
    <dbReference type="NCBI Taxonomy" id="1445656"/>
    <lineage>
        <taxon>Bacteria</taxon>
        <taxon>Pseudomonadati</taxon>
        <taxon>Bacteroidota</taxon>
        <taxon>Cytophagia</taxon>
        <taxon>Cytophagales</taxon>
        <taxon>Cyclobacteriaceae</taxon>
        <taxon>Algoriphagus</taxon>
    </lineage>
</organism>